<organism evidence="2 3">
    <name type="scientific">Thalassotalea litorea</name>
    <dbReference type="NCBI Taxonomy" id="2020715"/>
    <lineage>
        <taxon>Bacteria</taxon>
        <taxon>Pseudomonadati</taxon>
        <taxon>Pseudomonadota</taxon>
        <taxon>Gammaproteobacteria</taxon>
        <taxon>Alteromonadales</taxon>
        <taxon>Colwelliaceae</taxon>
        <taxon>Thalassotalea</taxon>
    </lineage>
</organism>
<keyword evidence="3" id="KW-1185">Reference proteome</keyword>
<comment type="caution">
    <text evidence="2">The sequence shown here is derived from an EMBL/GenBank/DDBJ whole genome shotgun (WGS) entry which is preliminary data.</text>
</comment>
<evidence type="ECO:0000313" key="3">
    <source>
        <dbReference type="Proteomes" id="UP000307790"/>
    </source>
</evidence>
<dbReference type="RefSeq" id="WP_138320621.1">
    <property type="nucleotide sequence ID" value="NZ_VCBC01000014.1"/>
</dbReference>
<keyword evidence="1" id="KW-0472">Membrane</keyword>
<gene>
    <name evidence="2" type="ORF">FE810_13640</name>
</gene>
<dbReference type="OrthoDB" id="9859550at2"/>
<evidence type="ECO:0000313" key="2">
    <source>
        <dbReference type="EMBL" id="TLU61855.1"/>
    </source>
</evidence>
<dbReference type="Proteomes" id="UP000307790">
    <property type="component" value="Unassembled WGS sequence"/>
</dbReference>
<sequence>MKFRRLFRPISSNMKDEREVIFLEFIVTFICIGFAFIAKDAQLMMLYYPMIILAGSCIISACYHIILLYMDNRPEDSD</sequence>
<feature type="transmembrane region" description="Helical" evidence="1">
    <location>
        <begin position="20"/>
        <end position="38"/>
    </location>
</feature>
<dbReference type="AlphaFoldDB" id="A0A5R9IE32"/>
<name>A0A5R9IE32_9GAMM</name>
<dbReference type="EMBL" id="VCBC01000014">
    <property type="protein sequence ID" value="TLU61855.1"/>
    <property type="molecule type" value="Genomic_DNA"/>
</dbReference>
<keyword evidence="1" id="KW-0812">Transmembrane</keyword>
<keyword evidence="1" id="KW-1133">Transmembrane helix</keyword>
<protein>
    <submittedName>
        <fullName evidence="2">Uncharacterized protein</fullName>
    </submittedName>
</protein>
<evidence type="ECO:0000256" key="1">
    <source>
        <dbReference type="SAM" id="Phobius"/>
    </source>
</evidence>
<proteinExistence type="predicted"/>
<reference evidence="2 3" key="1">
    <citation type="submission" date="2019-05" db="EMBL/GenBank/DDBJ databases">
        <title>Genome sequences of Thalassotalea litorea 1K03283.</title>
        <authorList>
            <person name="Zhang D."/>
        </authorList>
    </citation>
    <scope>NUCLEOTIDE SEQUENCE [LARGE SCALE GENOMIC DNA]</scope>
    <source>
        <strain evidence="2 3">MCCC 1K03283</strain>
    </source>
</reference>
<feature type="transmembrane region" description="Helical" evidence="1">
    <location>
        <begin position="50"/>
        <end position="70"/>
    </location>
</feature>
<accession>A0A5R9IE32</accession>